<sequence>MNNSLWTVMSFTMRNKLRSKGFIIMTVVLAALMIVGGNLPYLIDKLSGGGDGEAAKIGYAEASQAQVVEGLKDHYAKLPEPKVELVGMASEEQLKSALENGDLKGYLTFADDAAAGFPKVTYNSKSAFEGGISSSLATALQQVKYDTLLEGAGLDETQKAQLYAPVAFQTQKVSFTDEKGKTEEEQGMAIALTYIMIIMLFMAVMITGQLIATEITAEKSSRVMEIIVTSVSPLKQMWGKILGTFLVAMIQIVVLVGALVANLTLPHNTDILKSFGFDLSSIDPLLLVYAVFFYLAGFFLYATLFAAVGSIVSRTEDLGQAVMPITMLTLVGFYIAMFGLNQPDSTLMVVCQYIPFFSPFLMFLRIGLAEPAWWEIALSIGILIASILAIGWLSAKIYRVGVLMYGKRPSMKEIVKAMKAYKV</sequence>
<dbReference type="OrthoDB" id="9768837at2"/>
<protein>
    <submittedName>
        <fullName evidence="8">ABC-2 type transport system permease protein</fullName>
    </submittedName>
</protein>
<dbReference type="InterPro" id="IPR013525">
    <property type="entry name" value="ABC2_TM"/>
</dbReference>
<evidence type="ECO:0000256" key="1">
    <source>
        <dbReference type="ARBA" id="ARBA00004651"/>
    </source>
</evidence>
<name>A0A3D9KHL8_9BACL</name>
<dbReference type="InterPro" id="IPR051449">
    <property type="entry name" value="ABC-2_transporter_component"/>
</dbReference>
<comment type="subcellular location">
    <subcellularLocation>
        <location evidence="1">Cell membrane</location>
        <topology evidence="1">Multi-pass membrane protein</topology>
    </subcellularLocation>
</comment>
<keyword evidence="5 6" id="KW-0472">Membrane</keyword>
<feature type="transmembrane region" description="Helical" evidence="6">
    <location>
        <begin position="376"/>
        <end position="395"/>
    </location>
</feature>
<evidence type="ECO:0000256" key="6">
    <source>
        <dbReference type="SAM" id="Phobius"/>
    </source>
</evidence>
<feature type="transmembrane region" description="Helical" evidence="6">
    <location>
        <begin position="241"/>
        <end position="265"/>
    </location>
</feature>
<evidence type="ECO:0000259" key="7">
    <source>
        <dbReference type="Pfam" id="PF12698"/>
    </source>
</evidence>
<feature type="domain" description="ABC-2 type transporter transmembrane" evidence="7">
    <location>
        <begin position="20"/>
        <end position="395"/>
    </location>
</feature>
<dbReference type="GO" id="GO:0005886">
    <property type="term" value="C:plasma membrane"/>
    <property type="evidence" value="ECO:0007669"/>
    <property type="project" value="UniProtKB-SubCell"/>
</dbReference>
<keyword evidence="2" id="KW-1003">Cell membrane</keyword>
<feature type="transmembrane region" description="Helical" evidence="6">
    <location>
        <begin position="188"/>
        <end position="212"/>
    </location>
</feature>
<feature type="transmembrane region" description="Helical" evidence="6">
    <location>
        <begin position="321"/>
        <end position="340"/>
    </location>
</feature>
<dbReference type="PANTHER" id="PTHR30294">
    <property type="entry name" value="MEMBRANE COMPONENT OF ABC TRANSPORTER YHHJ-RELATED"/>
    <property type="match status" value="1"/>
</dbReference>
<dbReference type="AlphaFoldDB" id="A0A3D9KHL8"/>
<comment type="caution">
    <text evidence="8">The sequence shown here is derived from an EMBL/GenBank/DDBJ whole genome shotgun (WGS) entry which is preliminary data.</text>
</comment>
<evidence type="ECO:0000256" key="5">
    <source>
        <dbReference type="ARBA" id="ARBA00023136"/>
    </source>
</evidence>
<proteinExistence type="predicted"/>
<dbReference type="EMBL" id="QRDZ01000004">
    <property type="protein sequence ID" value="RED85386.1"/>
    <property type="molecule type" value="Genomic_DNA"/>
</dbReference>
<feature type="transmembrane region" description="Helical" evidence="6">
    <location>
        <begin position="285"/>
        <end position="309"/>
    </location>
</feature>
<evidence type="ECO:0000256" key="2">
    <source>
        <dbReference type="ARBA" id="ARBA00022475"/>
    </source>
</evidence>
<dbReference type="GO" id="GO:0140359">
    <property type="term" value="F:ABC-type transporter activity"/>
    <property type="evidence" value="ECO:0007669"/>
    <property type="project" value="InterPro"/>
</dbReference>
<gene>
    <name evidence="8" type="ORF">DFP98_10491</name>
</gene>
<keyword evidence="4 6" id="KW-1133">Transmembrane helix</keyword>
<reference evidence="8 9" key="1">
    <citation type="submission" date="2018-07" db="EMBL/GenBank/DDBJ databases">
        <title>Genomic Encyclopedia of Type Strains, Phase III (KMG-III): the genomes of soil and plant-associated and newly described type strains.</title>
        <authorList>
            <person name="Whitman W."/>
        </authorList>
    </citation>
    <scope>NUCLEOTIDE SEQUENCE [LARGE SCALE GENOMIC DNA]</scope>
    <source>
        <strain evidence="8 9">CECT 7287</strain>
    </source>
</reference>
<evidence type="ECO:0000313" key="8">
    <source>
        <dbReference type="EMBL" id="RED85386.1"/>
    </source>
</evidence>
<dbReference type="Proteomes" id="UP000256977">
    <property type="component" value="Unassembled WGS sequence"/>
</dbReference>
<feature type="transmembrane region" description="Helical" evidence="6">
    <location>
        <begin position="21"/>
        <end position="43"/>
    </location>
</feature>
<accession>A0A3D9KHL8</accession>
<dbReference type="RefSeq" id="WP_116059811.1">
    <property type="nucleotide sequence ID" value="NZ_QRDZ01000004.1"/>
</dbReference>
<evidence type="ECO:0000256" key="3">
    <source>
        <dbReference type="ARBA" id="ARBA00022692"/>
    </source>
</evidence>
<dbReference type="PANTHER" id="PTHR30294:SF29">
    <property type="entry name" value="MULTIDRUG ABC TRANSPORTER PERMEASE YBHS-RELATED"/>
    <property type="match status" value="1"/>
</dbReference>
<organism evidence="8 9">
    <name type="scientific">Cohnella phaseoli</name>
    <dbReference type="NCBI Taxonomy" id="456490"/>
    <lineage>
        <taxon>Bacteria</taxon>
        <taxon>Bacillati</taxon>
        <taxon>Bacillota</taxon>
        <taxon>Bacilli</taxon>
        <taxon>Bacillales</taxon>
        <taxon>Paenibacillaceae</taxon>
        <taxon>Cohnella</taxon>
    </lineage>
</organism>
<dbReference type="Pfam" id="PF12698">
    <property type="entry name" value="ABC2_membrane_3"/>
    <property type="match status" value="1"/>
</dbReference>
<keyword evidence="3 6" id="KW-0812">Transmembrane</keyword>
<keyword evidence="9" id="KW-1185">Reference proteome</keyword>
<evidence type="ECO:0000256" key="4">
    <source>
        <dbReference type="ARBA" id="ARBA00022989"/>
    </source>
</evidence>
<evidence type="ECO:0000313" key="9">
    <source>
        <dbReference type="Proteomes" id="UP000256977"/>
    </source>
</evidence>